<keyword evidence="2" id="KW-0285">Flavoprotein</keyword>
<evidence type="ECO:0000256" key="1">
    <source>
        <dbReference type="ARBA" id="ARBA00001974"/>
    </source>
</evidence>
<dbReference type="SUPFAM" id="SSF51905">
    <property type="entry name" value="FAD/NAD(P)-binding domain"/>
    <property type="match status" value="2"/>
</dbReference>
<organism evidence="7 8">
    <name type="scientific">Pseudomonas mangiferae</name>
    <dbReference type="NCBI Taxonomy" id="2593654"/>
    <lineage>
        <taxon>Bacteria</taxon>
        <taxon>Pseudomonadati</taxon>
        <taxon>Pseudomonadota</taxon>
        <taxon>Gammaproteobacteria</taxon>
        <taxon>Pseudomonadales</taxon>
        <taxon>Pseudomonadaceae</taxon>
        <taxon>Pseudomonas</taxon>
    </lineage>
</organism>
<gene>
    <name evidence="7" type="ORF">FM069_01720</name>
</gene>
<dbReference type="GO" id="GO:0071949">
    <property type="term" value="F:FAD binding"/>
    <property type="evidence" value="ECO:0007669"/>
    <property type="project" value="TreeGrafter"/>
</dbReference>
<protein>
    <submittedName>
        <fullName evidence="7">FAD-dependent oxidoreductase</fullName>
    </submittedName>
</protein>
<comment type="caution">
    <text evidence="7">The sequence shown here is derived from an EMBL/GenBank/DDBJ whole genome shotgun (WGS) entry which is preliminary data.</text>
</comment>
<dbReference type="EMBL" id="VJOY01000001">
    <property type="protein sequence ID" value="TRX76763.1"/>
    <property type="molecule type" value="Genomic_DNA"/>
</dbReference>
<keyword evidence="3" id="KW-0874">Quinone</keyword>
<reference evidence="7 8" key="1">
    <citation type="submission" date="2019-07" db="EMBL/GenBank/DDBJ databases">
        <title>Pseudomonas mangiferae sp. nov., isolated from bark of mango tree in Thailand.</title>
        <authorList>
            <person name="Srisuk N."/>
            <person name="Anurat P."/>
        </authorList>
    </citation>
    <scope>NUCLEOTIDE SEQUENCE [LARGE SCALE GENOMIC DNA]</scope>
    <source>
        <strain evidence="7 8">DMKU_BBB3-04</strain>
    </source>
</reference>
<dbReference type="AlphaFoldDB" id="A0A553H4R9"/>
<keyword evidence="6" id="KW-0560">Oxidoreductase</keyword>
<dbReference type="InterPro" id="IPR015904">
    <property type="entry name" value="Sulphide_quinone_reductase"/>
</dbReference>
<dbReference type="InterPro" id="IPR029021">
    <property type="entry name" value="Prot-tyrosine_phosphatase-like"/>
</dbReference>
<dbReference type="PANTHER" id="PTHR10632">
    <property type="entry name" value="SULFIDE:QUINONE OXIDOREDUCTASE"/>
    <property type="match status" value="1"/>
</dbReference>
<name>A0A553H4R9_9PSED</name>
<evidence type="ECO:0000256" key="3">
    <source>
        <dbReference type="ARBA" id="ARBA00022719"/>
    </source>
</evidence>
<evidence type="ECO:0000256" key="4">
    <source>
        <dbReference type="ARBA" id="ARBA00022827"/>
    </source>
</evidence>
<evidence type="ECO:0000313" key="7">
    <source>
        <dbReference type="EMBL" id="TRX76763.1"/>
    </source>
</evidence>
<evidence type="ECO:0000256" key="6">
    <source>
        <dbReference type="ARBA" id="ARBA00023002"/>
    </source>
</evidence>
<comment type="cofactor">
    <cofactor evidence="1">
        <name>FAD</name>
        <dbReference type="ChEBI" id="CHEBI:57692"/>
    </cofactor>
</comment>
<dbReference type="PANTHER" id="PTHR10632:SF2">
    <property type="entry name" value="SULFIDE:QUINONE OXIDOREDUCTASE, MITOCHONDRIAL"/>
    <property type="match status" value="1"/>
</dbReference>
<dbReference type="Gene3D" id="3.90.190.10">
    <property type="entry name" value="Protein tyrosine phosphatase superfamily"/>
    <property type="match status" value="1"/>
</dbReference>
<proteinExistence type="predicted"/>
<keyword evidence="8" id="KW-1185">Reference proteome</keyword>
<keyword evidence="5" id="KW-0809">Transit peptide</keyword>
<dbReference type="Proteomes" id="UP000315235">
    <property type="component" value="Unassembled WGS sequence"/>
</dbReference>
<evidence type="ECO:0000256" key="2">
    <source>
        <dbReference type="ARBA" id="ARBA00022630"/>
    </source>
</evidence>
<dbReference type="FunFam" id="3.50.50.60:FF:000034">
    <property type="entry name" value="sulfide:quinone oxidoreductase, mitochondrial"/>
    <property type="match status" value="1"/>
</dbReference>
<dbReference type="RefSeq" id="WP_143486481.1">
    <property type="nucleotide sequence ID" value="NZ_VJOY01000001.1"/>
</dbReference>
<evidence type="ECO:0000256" key="5">
    <source>
        <dbReference type="ARBA" id="ARBA00022946"/>
    </source>
</evidence>
<accession>A0A553H4R9</accession>
<dbReference type="OrthoDB" id="9802771at2"/>
<dbReference type="Gene3D" id="3.50.50.60">
    <property type="entry name" value="FAD/NAD(P)-binding domain"/>
    <property type="match status" value="2"/>
</dbReference>
<keyword evidence="4" id="KW-0274">FAD</keyword>
<dbReference type="GO" id="GO:0070224">
    <property type="term" value="F:sulfide:quinone oxidoreductase activity"/>
    <property type="evidence" value="ECO:0007669"/>
    <property type="project" value="TreeGrafter"/>
</dbReference>
<evidence type="ECO:0000313" key="8">
    <source>
        <dbReference type="Proteomes" id="UP000315235"/>
    </source>
</evidence>
<dbReference type="GO" id="GO:0070221">
    <property type="term" value="P:sulfide oxidation, using sulfide:quinone oxidoreductase"/>
    <property type="evidence" value="ECO:0007669"/>
    <property type="project" value="TreeGrafter"/>
</dbReference>
<dbReference type="GO" id="GO:0048038">
    <property type="term" value="F:quinone binding"/>
    <property type="evidence" value="ECO:0007669"/>
    <property type="project" value="UniProtKB-KW"/>
</dbReference>
<dbReference type="InterPro" id="IPR036188">
    <property type="entry name" value="FAD/NAD-bd_sf"/>
</dbReference>
<sequence length="551" mass="60688">MEALQRLTPFLFIATRLEPETLQALGAQRFRLLIDLHSGASAQLPLAEEAGLNGLDYHPLPLHGPQLTDSLADALAQELERNGPAVLYGDDAQALATLWALAEAPRYEADALLNRLALAGFDLPQLRPRLQARRTAAIRNGSVPGGPMEYDVVVVGGGAAGCAVTASLLKRAPFLRIAVLEPSEQHYYQPGWTLVGAGMFQQDFTQRPMRRCIPERATWIRQAVRAFDPLANRVLLADGSRLRYRTLAVCTGLELAWGDIEGLEETLGRNGVTSNYAYHLAPYTWQLVRELRQGRALFTQPPIPIKCAGAPQKAMYLSCDWWRREGVLGDIQVDFCSAGTALFSVEAFVPSLMRYVERYGARLNFGETLVAVDGPARRATFRVVDGDGSRLVQRDFDLLHAVPPQRPPESVRTSPLANPEGWLEVDPYTLQHPRFANVFGLGDIIGASNAKTAAAVRKQAPVVAENLLRTLADEAPRARYDGYGACPLTVERGRVVLAEFGYGGRLLPSFPGDPRVPRCSAWALKTRVMPRVYFDLMLKGREWLTASRAEP</sequence>